<evidence type="ECO:0000256" key="4">
    <source>
        <dbReference type="SAM" id="MobiDB-lite"/>
    </source>
</evidence>
<dbReference type="Pfam" id="PF01965">
    <property type="entry name" value="DJ-1_PfpI"/>
    <property type="match status" value="1"/>
</dbReference>
<dbReference type="CDD" id="cd03137">
    <property type="entry name" value="GATase1_AraC_1"/>
    <property type="match status" value="1"/>
</dbReference>
<evidence type="ECO:0000256" key="2">
    <source>
        <dbReference type="ARBA" id="ARBA00023125"/>
    </source>
</evidence>
<evidence type="ECO:0000256" key="3">
    <source>
        <dbReference type="ARBA" id="ARBA00023163"/>
    </source>
</evidence>
<proteinExistence type="predicted"/>
<keyword evidence="3" id="KW-0804">Transcription</keyword>
<feature type="region of interest" description="Disordered" evidence="4">
    <location>
        <begin position="313"/>
        <end position="332"/>
    </location>
</feature>
<gene>
    <name evidence="6" type="ORF">BAU06_10385</name>
</gene>
<name>A0ABN4R2B8_9BORD</name>
<accession>A0ABN4R2B8</accession>
<dbReference type="Pfam" id="PF12833">
    <property type="entry name" value="HTH_18"/>
    <property type="match status" value="1"/>
</dbReference>
<keyword evidence="7" id="KW-1185">Reference proteome</keyword>
<evidence type="ECO:0000256" key="1">
    <source>
        <dbReference type="ARBA" id="ARBA00023015"/>
    </source>
</evidence>
<dbReference type="Gene3D" id="3.40.50.880">
    <property type="match status" value="1"/>
</dbReference>
<dbReference type="Proteomes" id="UP000091897">
    <property type="component" value="Chromosome"/>
</dbReference>
<evidence type="ECO:0000259" key="5">
    <source>
        <dbReference type="PROSITE" id="PS01124"/>
    </source>
</evidence>
<dbReference type="PROSITE" id="PS00041">
    <property type="entry name" value="HTH_ARAC_FAMILY_1"/>
    <property type="match status" value="1"/>
</dbReference>
<dbReference type="PANTHER" id="PTHR43130:SF3">
    <property type="entry name" value="HTH-TYPE TRANSCRIPTIONAL REGULATOR RV1931C"/>
    <property type="match status" value="1"/>
</dbReference>
<dbReference type="Gene3D" id="1.10.10.60">
    <property type="entry name" value="Homeodomain-like"/>
    <property type="match status" value="1"/>
</dbReference>
<dbReference type="InterPro" id="IPR029062">
    <property type="entry name" value="Class_I_gatase-like"/>
</dbReference>
<feature type="domain" description="HTH araC/xylS-type" evidence="5">
    <location>
        <begin position="215"/>
        <end position="313"/>
    </location>
</feature>
<dbReference type="RefSeq" id="WP_066348283.1">
    <property type="nucleotide sequence ID" value="NZ_CBCSFJ010000026.1"/>
</dbReference>
<keyword evidence="1" id="KW-0805">Transcription regulation</keyword>
<dbReference type="InterPro" id="IPR018062">
    <property type="entry name" value="HTH_AraC-typ_CS"/>
</dbReference>
<dbReference type="InterPro" id="IPR020449">
    <property type="entry name" value="Tscrpt_reg_AraC-type_HTH"/>
</dbReference>
<evidence type="ECO:0000313" key="7">
    <source>
        <dbReference type="Proteomes" id="UP000091897"/>
    </source>
</evidence>
<organism evidence="6 7">
    <name type="scientific">Bordetella bronchialis</name>
    <dbReference type="NCBI Taxonomy" id="463025"/>
    <lineage>
        <taxon>Bacteria</taxon>
        <taxon>Pseudomonadati</taxon>
        <taxon>Pseudomonadota</taxon>
        <taxon>Betaproteobacteria</taxon>
        <taxon>Burkholderiales</taxon>
        <taxon>Alcaligenaceae</taxon>
        <taxon>Bordetella</taxon>
    </lineage>
</organism>
<reference evidence="6 7" key="1">
    <citation type="submission" date="2016-06" db="EMBL/GenBank/DDBJ databases">
        <title>Complete genome sequences of Bordetella bronchialis and Bordetella flabilis.</title>
        <authorList>
            <person name="LiPuma J.J."/>
            <person name="Spilker T."/>
        </authorList>
    </citation>
    <scope>NUCLEOTIDE SEQUENCE [LARGE SCALE GENOMIC DNA]</scope>
    <source>
        <strain evidence="6 7">AU3182</strain>
    </source>
</reference>
<dbReference type="InterPro" id="IPR018060">
    <property type="entry name" value="HTH_AraC"/>
</dbReference>
<dbReference type="InterPro" id="IPR009057">
    <property type="entry name" value="Homeodomain-like_sf"/>
</dbReference>
<protein>
    <submittedName>
        <fullName evidence="6">AraC family transcriptional regulator</fullName>
    </submittedName>
</protein>
<dbReference type="SUPFAM" id="SSF52317">
    <property type="entry name" value="Class I glutamine amidotransferase-like"/>
    <property type="match status" value="1"/>
</dbReference>
<dbReference type="PANTHER" id="PTHR43130">
    <property type="entry name" value="ARAC-FAMILY TRANSCRIPTIONAL REGULATOR"/>
    <property type="match status" value="1"/>
</dbReference>
<dbReference type="SMART" id="SM00342">
    <property type="entry name" value="HTH_ARAC"/>
    <property type="match status" value="1"/>
</dbReference>
<keyword evidence="2" id="KW-0238">DNA-binding</keyword>
<dbReference type="SUPFAM" id="SSF46689">
    <property type="entry name" value="Homeodomain-like"/>
    <property type="match status" value="2"/>
</dbReference>
<dbReference type="EMBL" id="CP016170">
    <property type="protein sequence ID" value="ANN66639.1"/>
    <property type="molecule type" value="Genomic_DNA"/>
</dbReference>
<dbReference type="PRINTS" id="PR00032">
    <property type="entry name" value="HTHARAC"/>
</dbReference>
<sequence length="332" mass="35468">MKKSPRKKVGVLALDGVIPFDLGVACDVFSRTLLADGRAAYQVHVCGEAARVNAGAFTLQPPARLAALDRVDIIVVPGIEDIAQPPSRAVQRALRSAHARGAAIASICTGAFVLAACGLLDGKRATTHWAAAGELARRFPRVTVDANVLYVDEGTIVTSAGSSAGLDMCLYLVGRDHGQAVAAQSARMAVAPLQRDGGQAPYIRQAPLASADSLSPLLDWLSKNLDQSVDIDALAARAAMSPRTFARRFREQTGTTPIQWLIANRVRRAQELLQSCDLSVDRIAAAAGFDSPVTFRARFRRLVGVTPSEYRRRFGGPGSTTSARFHSARARR</sequence>
<dbReference type="InterPro" id="IPR002818">
    <property type="entry name" value="DJ-1/PfpI"/>
</dbReference>
<dbReference type="PROSITE" id="PS01124">
    <property type="entry name" value="HTH_ARAC_FAMILY_2"/>
    <property type="match status" value="1"/>
</dbReference>
<dbReference type="InterPro" id="IPR052158">
    <property type="entry name" value="INH-QAR"/>
</dbReference>
<evidence type="ECO:0000313" key="6">
    <source>
        <dbReference type="EMBL" id="ANN66639.1"/>
    </source>
</evidence>